<evidence type="ECO:0000259" key="1">
    <source>
        <dbReference type="Pfam" id="PF01765"/>
    </source>
</evidence>
<dbReference type="Proteomes" id="UP000886110">
    <property type="component" value="Unassembled WGS sequence"/>
</dbReference>
<reference evidence="2" key="1">
    <citation type="journal article" date="2020" name="mSystems">
        <title>Genome- and Community-Level Interaction Insights into Carbon Utilization and Element Cycling Functions of Hydrothermarchaeota in Hydrothermal Sediment.</title>
        <authorList>
            <person name="Zhou Z."/>
            <person name="Liu Y."/>
            <person name="Xu W."/>
            <person name="Pan J."/>
            <person name="Luo Z.H."/>
            <person name="Li M."/>
        </authorList>
    </citation>
    <scope>NUCLEOTIDE SEQUENCE [LARGE SCALE GENOMIC DNA]</scope>
    <source>
        <strain evidence="2">HyVt-74</strain>
    </source>
</reference>
<name>A0A7C5DAY2_UNCW3</name>
<evidence type="ECO:0000313" key="2">
    <source>
        <dbReference type="EMBL" id="HHE04826.1"/>
    </source>
</evidence>
<protein>
    <submittedName>
        <fullName evidence="2">Ribosome recycling factor</fullName>
    </submittedName>
</protein>
<dbReference type="AlphaFoldDB" id="A0A7C5DAY2"/>
<dbReference type="SUPFAM" id="SSF55194">
    <property type="entry name" value="Ribosome recycling factor, RRF"/>
    <property type="match status" value="1"/>
</dbReference>
<proteinExistence type="predicted"/>
<dbReference type="Pfam" id="PF01765">
    <property type="entry name" value="RRF"/>
    <property type="match status" value="1"/>
</dbReference>
<dbReference type="Gene3D" id="1.10.132.20">
    <property type="entry name" value="Ribosome-recycling factor"/>
    <property type="match status" value="1"/>
</dbReference>
<feature type="non-terminal residue" evidence="2">
    <location>
        <position position="1"/>
    </location>
</feature>
<sequence>IRREIKDKVKKMKNNGDISEDEELRFEKTLQEVTDKFVEKVEVILTKKEEEIMND</sequence>
<dbReference type="InterPro" id="IPR023584">
    <property type="entry name" value="Ribosome_recyc_fac_dom"/>
</dbReference>
<accession>A0A7C5DAY2</accession>
<gene>
    <name evidence="2" type="ORF">ENL19_02040</name>
</gene>
<dbReference type="EMBL" id="DRTB01000152">
    <property type="protein sequence ID" value="HHE04826.1"/>
    <property type="molecule type" value="Genomic_DNA"/>
</dbReference>
<comment type="caution">
    <text evidence="2">The sequence shown here is derived from an EMBL/GenBank/DDBJ whole genome shotgun (WGS) entry which is preliminary data.</text>
</comment>
<dbReference type="InterPro" id="IPR036191">
    <property type="entry name" value="RRF_sf"/>
</dbReference>
<feature type="domain" description="Ribosome recycling factor" evidence="1">
    <location>
        <begin position="1"/>
        <end position="53"/>
    </location>
</feature>
<organism evidence="2">
    <name type="scientific">candidate division WOR-3 bacterium</name>
    <dbReference type="NCBI Taxonomy" id="2052148"/>
    <lineage>
        <taxon>Bacteria</taxon>
        <taxon>Bacteria division WOR-3</taxon>
    </lineage>
</organism>